<reference evidence="1 2" key="1">
    <citation type="submission" date="2019-06" db="EMBL/GenBank/DDBJ databases">
        <title>Genome sequence of Deinococcus radiopugnans ATCC 19172.</title>
        <authorList>
            <person name="Maclea K.S."/>
            <person name="Maynard C.R."/>
        </authorList>
    </citation>
    <scope>NUCLEOTIDE SEQUENCE [LARGE SCALE GENOMIC DNA]</scope>
    <source>
        <strain evidence="1 2">ATCC 19172</strain>
    </source>
</reference>
<proteinExistence type="predicted"/>
<protein>
    <submittedName>
        <fullName evidence="1">Uncharacterized protein</fullName>
    </submittedName>
</protein>
<dbReference type="EMBL" id="VDMO01000010">
    <property type="protein sequence ID" value="TNM71002.1"/>
    <property type="molecule type" value="Genomic_DNA"/>
</dbReference>
<evidence type="ECO:0000313" key="2">
    <source>
        <dbReference type="Proteomes" id="UP000313988"/>
    </source>
</evidence>
<accession>A0A5C4Y5E7</accession>
<dbReference type="OrthoDB" id="2528990at2"/>
<dbReference type="RefSeq" id="WP_139403305.1">
    <property type="nucleotide sequence ID" value="NZ_VDMO01000010.1"/>
</dbReference>
<sequence length="223" mass="25118">MARIPGNRGEETGRLAGVVQGVQGGELSAVGHNANIFYVEDGKVFGGGHKGMTLNFPALIAKGEEETISWLKSQALGTDFKSTIWDEIWTEAAIVANLDDKELIFGFWEWVPDWSGGEESPYLGDVLGKMFTEFLHYPDMWKVFLEIIQPLWPEWTIELALPAEFAVRKVIITRIQDLKLPLIRDARFPPKSQLTERQKKLGFQMAFAIALGEDSAAYKRLKF</sequence>
<organism evidence="1 2">
    <name type="scientific">Deinococcus radiopugnans ATCC 19172</name>
    <dbReference type="NCBI Taxonomy" id="585398"/>
    <lineage>
        <taxon>Bacteria</taxon>
        <taxon>Thermotogati</taxon>
        <taxon>Deinococcota</taxon>
        <taxon>Deinococci</taxon>
        <taxon>Deinococcales</taxon>
        <taxon>Deinococcaceae</taxon>
        <taxon>Deinococcus</taxon>
    </lineage>
</organism>
<dbReference type="Proteomes" id="UP000313988">
    <property type="component" value="Unassembled WGS sequence"/>
</dbReference>
<evidence type="ECO:0000313" key="1">
    <source>
        <dbReference type="EMBL" id="TNM71002.1"/>
    </source>
</evidence>
<dbReference type="AlphaFoldDB" id="A0A5C4Y5E7"/>
<comment type="caution">
    <text evidence="1">The sequence shown here is derived from an EMBL/GenBank/DDBJ whole genome shotgun (WGS) entry which is preliminary data.</text>
</comment>
<name>A0A5C4Y5E7_9DEIO</name>
<gene>
    <name evidence="1" type="ORF">FHR04_11060</name>
</gene>